<reference evidence="1" key="4">
    <citation type="submission" date="2025-08" db="UniProtKB">
        <authorList>
            <consortium name="Ensembl"/>
        </authorList>
    </citation>
    <scope>IDENTIFICATION</scope>
</reference>
<accession>A0A4W3I6Z4</accession>
<dbReference type="AlphaFoldDB" id="A0A4W3I6Z4"/>
<proteinExistence type="predicted"/>
<reference evidence="2" key="2">
    <citation type="journal article" date="2007" name="PLoS Biol.">
        <title>Survey sequencing and comparative analysis of the elephant shark (Callorhinchus milii) genome.</title>
        <authorList>
            <person name="Venkatesh B."/>
            <person name="Kirkness E.F."/>
            <person name="Loh Y.H."/>
            <person name="Halpern A.L."/>
            <person name="Lee A.P."/>
            <person name="Johnson J."/>
            <person name="Dandona N."/>
            <person name="Viswanathan L.D."/>
            <person name="Tay A."/>
            <person name="Venter J.C."/>
            <person name="Strausberg R.L."/>
            <person name="Brenner S."/>
        </authorList>
    </citation>
    <scope>NUCLEOTIDE SEQUENCE [LARGE SCALE GENOMIC DNA]</scope>
</reference>
<evidence type="ECO:0000313" key="1">
    <source>
        <dbReference type="Ensembl" id="ENSCMIP00000016779.1"/>
    </source>
</evidence>
<reference evidence="2" key="1">
    <citation type="journal article" date="2006" name="Science">
        <title>Ancient noncoding elements conserved in the human genome.</title>
        <authorList>
            <person name="Venkatesh B."/>
            <person name="Kirkness E.F."/>
            <person name="Loh Y.H."/>
            <person name="Halpern A.L."/>
            <person name="Lee A.P."/>
            <person name="Johnson J."/>
            <person name="Dandona N."/>
            <person name="Viswanathan L.D."/>
            <person name="Tay A."/>
            <person name="Venter J.C."/>
            <person name="Strausberg R.L."/>
            <person name="Brenner S."/>
        </authorList>
    </citation>
    <scope>NUCLEOTIDE SEQUENCE [LARGE SCALE GENOMIC DNA]</scope>
</reference>
<dbReference type="InParanoid" id="A0A4W3I6Z4"/>
<keyword evidence="2" id="KW-1185">Reference proteome</keyword>
<dbReference type="Proteomes" id="UP000314986">
    <property type="component" value="Unassembled WGS sequence"/>
</dbReference>
<dbReference type="Ensembl" id="ENSCMIT00000017112.1">
    <property type="protein sequence ID" value="ENSCMIP00000016779.1"/>
    <property type="gene ID" value="ENSCMIG00000008056.1"/>
</dbReference>
<protein>
    <submittedName>
        <fullName evidence="1">Uncharacterized protein</fullName>
    </submittedName>
</protein>
<evidence type="ECO:0000313" key="2">
    <source>
        <dbReference type="Proteomes" id="UP000314986"/>
    </source>
</evidence>
<sequence>MLYTIDYHVEFGVEMERRESRAGLLDPDSAPTLSCGLRESSFNFLQSRNSFSVVNGSPVIEHLSMSVQTSTPTRATRMFKGL</sequence>
<name>A0A4W3I6Z4_CALMI</name>
<dbReference type="GeneTree" id="ENSGT00960000192669"/>
<organism evidence="1 2">
    <name type="scientific">Callorhinchus milii</name>
    <name type="common">Ghost shark</name>
    <dbReference type="NCBI Taxonomy" id="7868"/>
    <lineage>
        <taxon>Eukaryota</taxon>
        <taxon>Metazoa</taxon>
        <taxon>Chordata</taxon>
        <taxon>Craniata</taxon>
        <taxon>Vertebrata</taxon>
        <taxon>Chondrichthyes</taxon>
        <taxon>Holocephali</taxon>
        <taxon>Chimaeriformes</taxon>
        <taxon>Callorhinchidae</taxon>
        <taxon>Callorhinchus</taxon>
    </lineage>
</organism>
<reference evidence="2" key="3">
    <citation type="journal article" date="2014" name="Nature">
        <title>Elephant shark genome provides unique insights into gnathostome evolution.</title>
        <authorList>
            <consortium name="International Elephant Shark Genome Sequencing Consortium"/>
            <person name="Venkatesh B."/>
            <person name="Lee A.P."/>
            <person name="Ravi V."/>
            <person name="Maurya A.K."/>
            <person name="Lian M.M."/>
            <person name="Swann J.B."/>
            <person name="Ohta Y."/>
            <person name="Flajnik M.F."/>
            <person name="Sutoh Y."/>
            <person name="Kasahara M."/>
            <person name="Hoon S."/>
            <person name="Gangu V."/>
            <person name="Roy S.W."/>
            <person name="Irimia M."/>
            <person name="Korzh V."/>
            <person name="Kondrychyn I."/>
            <person name="Lim Z.W."/>
            <person name="Tay B.H."/>
            <person name="Tohari S."/>
            <person name="Kong K.W."/>
            <person name="Ho S."/>
            <person name="Lorente-Galdos B."/>
            <person name="Quilez J."/>
            <person name="Marques-Bonet T."/>
            <person name="Raney B.J."/>
            <person name="Ingham P.W."/>
            <person name="Tay A."/>
            <person name="Hillier L.W."/>
            <person name="Minx P."/>
            <person name="Boehm T."/>
            <person name="Wilson R.K."/>
            <person name="Brenner S."/>
            <person name="Warren W.C."/>
        </authorList>
    </citation>
    <scope>NUCLEOTIDE SEQUENCE [LARGE SCALE GENOMIC DNA]</scope>
</reference>
<reference evidence="1" key="5">
    <citation type="submission" date="2025-09" db="UniProtKB">
        <authorList>
            <consortium name="Ensembl"/>
        </authorList>
    </citation>
    <scope>IDENTIFICATION</scope>
</reference>